<dbReference type="Gene3D" id="1.20.120.1920">
    <property type="entry name" value="UBAP1 SOUBA domain"/>
    <property type="match status" value="1"/>
</dbReference>
<dbReference type="PROSITE" id="PS51497">
    <property type="entry name" value="UMA"/>
    <property type="match status" value="1"/>
</dbReference>
<dbReference type="GO" id="GO:0043162">
    <property type="term" value="P:ubiquitin-dependent protein catabolic process via the multivesicular body sorting pathway"/>
    <property type="evidence" value="ECO:0007669"/>
    <property type="project" value="InterPro"/>
</dbReference>
<dbReference type="OrthoDB" id="2018023at2759"/>
<comment type="caution">
    <text evidence="2">The sequence shown here is derived from an EMBL/GenBank/DDBJ whole genome shotgun (WGS) entry which is preliminary data.</text>
</comment>
<feature type="region of interest" description="Disordered" evidence="1">
    <location>
        <begin position="316"/>
        <end position="422"/>
    </location>
</feature>
<dbReference type="PROSITE" id="PS50030">
    <property type="entry name" value="UBA"/>
    <property type="match status" value="1"/>
</dbReference>
<evidence type="ECO:0000313" key="2">
    <source>
        <dbReference type="EMBL" id="CAB3988455.1"/>
    </source>
</evidence>
<dbReference type="InterPro" id="IPR023340">
    <property type="entry name" value="UMA"/>
</dbReference>
<dbReference type="InterPro" id="IPR042575">
    <property type="entry name" value="UBAP1_C"/>
</dbReference>
<evidence type="ECO:0000313" key="3">
    <source>
        <dbReference type="Proteomes" id="UP001152795"/>
    </source>
</evidence>
<feature type="region of interest" description="Disordered" evidence="1">
    <location>
        <begin position="265"/>
        <end position="284"/>
    </location>
</feature>
<dbReference type="EMBL" id="CACRXK020001327">
    <property type="protein sequence ID" value="CAB3988455.1"/>
    <property type="molecule type" value="Genomic_DNA"/>
</dbReference>
<reference evidence="2" key="1">
    <citation type="submission" date="2020-04" db="EMBL/GenBank/DDBJ databases">
        <authorList>
            <person name="Alioto T."/>
            <person name="Alioto T."/>
            <person name="Gomez Garrido J."/>
        </authorList>
    </citation>
    <scope>NUCLEOTIDE SEQUENCE</scope>
    <source>
        <strain evidence="2">A484AB</strain>
    </source>
</reference>
<dbReference type="InterPro" id="IPR038870">
    <property type="entry name" value="UBAP1"/>
</dbReference>
<dbReference type="GO" id="GO:0000813">
    <property type="term" value="C:ESCRT I complex"/>
    <property type="evidence" value="ECO:0007669"/>
    <property type="project" value="InterPro"/>
</dbReference>
<proteinExistence type="predicted"/>
<sequence length="534" mass="58054">MERASSIYGSSSALRGVQLKIGEKFKPPAKVTLPVGWKTRDPSRLLSISYNFSLEKSVIERIKAEREAREQHEQAQKIKELKIITSTANPAVANMGGDILQPTTATNTTTTTNALNTTNENKQFNYKDFEDNTDTPFEAVELQCINNMEALKSVLQPDVETDSATSSQPQIPHATNDASNVPVMTSGIPIMGAPNPFAAHVPSRSLETNFPISGSPPAPMSAANLYPTTQMGQTVPQYSNPFLPHNSQTAGQEPISTGLVSVSPHSNTVSYSSGNTVSDTNRRISLPGAMRVLPAAPARPPPRRPVSVPNQGVTSEMMSALPSQGEHPSTTPAQKRPVPKPRSKLPPLRNGPEAGPSYEPLYDVPPPPIPPKKSIGKNRNMNHAQKPDVSTDDANLKRFPTPLPPISPPKPEQPPHVNDPCSTMSAEERQFVNQISAMGFPVARVARAVKNLGCKEREVIEFLISVNDMCNLGYSEGQVEMVLKDNNDQTKAVEFLKLIVQFKELGFQEEKIFEALKKSECDSNKALDILTCAG</sequence>
<dbReference type="CDD" id="cd14316">
    <property type="entry name" value="UBA2_UBAP1_like"/>
    <property type="match status" value="1"/>
</dbReference>
<evidence type="ECO:0000256" key="1">
    <source>
        <dbReference type="SAM" id="MobiDB-lite"/>
    </source>
</evidence>
<dbReference type="GO" id="GO:0043130">
    <property type="term" value="F:ubiquitin binding"/>
    <property type="evidence" value="ECO:0007669"/>
    <property type="project" value="InterPro"/>
</dbReference>
<feature type="compositionally biased region" description="Pro residues" evidence="1">
    <location>
        <begin position="401"/>
        <end position="414"/>
    </location>
</feature>
<feature type="compositionally biased region" description="Polar residues" evidence="1">
    <location>
        <begin position="265"/>
        <end position="279"/>
    </location>
</feature>
<dbReference type="PANTHER" id="PTHR15960:SF5">
    <property type="entry name" value="LD44032P"/>
    <property type="match status" value="1"/>
</dbReference>
<dbReference type="Proteomes" id="UP001152795">
    <property type="component" value="Unassembled WGS sequence"/>
</dbReference>
<keyword evidence="3" id="KW-1185">Reference proteome</keyword>
<accession>A0A6S7G9R4</accession>
<dbReference type="InterPro" id="IPR015940">
    <property type="entry name" value="UBA"/>
</dbReference>
<dbReference type="PANTHER" id="PTHR15960">
    <property type="entry name" value="LD44032P"/>
    <property type="match status" value="1"/>
</dbReference>
<dbReference type="AlphaFoldDB" id="A0A6S7G9R4"/>
<organism evidence="2 3">
    <name type="scientific">Paramuricea clavata</name>
    <name type="common">Red gorgonian</name>
    <name type="synonym">Violescent sea-whip</name>
    <dbReference type="NCBI Taxonomy" id="317549"/>
    <lineage>
        <taxon>Eukaryota</taxon>
        <taxon>Metazoa</taxon>
        <taxon>Cnidaria</taxon>
        <taxon>Anthozoa</taxon>
        <taxon>Octocorallia</taxon>
        <taxon>Malacalcyonacea</taxon>
        <taxon>Plexauridae</taxon>
        <taxon>Paramuricea</taxon>
    </lineage>
</organism>
<gene>
    <name evidence="2" type="ORF">PACLA_8A030455</name>
</gene>
<name>A0A6S7G9R4_PARCT</name>
<feature type="region of interest" description="Disordered" evidence="1">
    <location>
        <begin position="158"/>
        <end position="180"/>
    </location>
</feature>
<protein>
    <submittedName>
        <fullName evidence="2">Uncharacterized protein</fullName>
    </submittedName>
</protein>